<dbReference type="PANTHER" id="PTHR30213:SF1">
    <property type="entry name" value="INNER MEMBRANE PROTEIN YHJD"/>
    <property type="match status" value="1"/>
</dbReference>
<feature type="transmembrane region" description="Helical" evidence="6">
    <location>
        <begin position="190"/>
        <end position="212"/>
    </location>
</feature>
<evidence type="ECO:0000313" key="8">
    <source>
        <dbReference type="Proteomes" id="UP001442841"/>
    </source>
</evidence>
<evidence type="ECO:0000256" key="1">
    <source>
        <dbReference type="ARBA" id="ARBA00004651"/>
    </source>
</evidence>
<dbReference type="Pfam" id="PF03631">
    <property type="entry name" value="Virul_fac_BrkB"/>
    <property type="match status" value="1"/>
</dbReference>
<feature type="transmembrane region" description="Helical" evidence="6">
    <location>
        <begin position="26"/>
        <end position="53"/>
    </location>
</feature>
<protein>
    <submittedName>
        <fullName evidence="7">YhjD/YihY/BrkB family envelope integrity protein</fullName>
    </submittedName>
</protein>
<dbReference type="Proteomes" id="UP001442841">
    <property type="component" value="Chromosome"/>
</dbReference>
<evidence type="ECO:0000256" key="4">
    <source>
        <dbReference type="ARBA" id="ARBA00022989"/>
    </source>
</evidence>
<evidence type="ECO:0000256" key="3">
    <source>
        <dbReference type="ARBA" id="ARBA00022692"/>
    </source>
</evidence>
<name>A0ABZ3FSS5_9ACTN</name>
<feature type="transmembrane region" description="Helical" evidence="6">
    <location>
        <begin position="420"/>
        <end position="441"/>
    </location>
</feature>
<organism evidence="7 8">
    <name type="scientific">Ammonicoccus fulvus</name>
    <dbReference type="NCBI Taxonomy" id="3138240"/>
    <lineage>
        <taxon>Bacteria</taxon>
        <taxon>Bacillati</taxon>
        <taxon>Actinomycetota</taxon>
        <taxon>Actinomycetes</taxon>
        <taxon>Propionibacteriales</taxon>
        <taxon>Propionibacteriaceae</taxon>
        <taxon>Ammonicoccus</taxon>
    </lineage>
</organism>
<reference evidence="7 8" key="1">
    <citation type="submission" date="2024-04" db="EMBL/GenBank/DDBJ databases">
        <title>Isolation of an actinomycete strain from pig manure.</title>
        <authorList>
            <person name="Gong T."/>
            <person name="Yu Z."/>
            <person name="An M."/>
            <person name="Wei C."/>
            <person name="Yang W."/>
            <person name="Liu L."/>
        </authorList>
    </citation>
    <scope>NUCLEOTIDE SEQUENCE [LARGE SCALE GENOMIC DNA]</scope>
    <source>
        <strain evidence="7 8">ZF39</strain>
    </source>
</reference>
<gene>
    <name evidence="7" type="ORF">AADG42_11045</name>
</gene>
<comment type="subcellular location">
    <subcellularLocation>
        <location evidence="1">Cell membrane</location>
        <topology evidence="1">Multi-pass membrane protein</topology>
    </subcellularLocation>
</comment>
<keyword evidence="8" id="KW-1185">Reference proteome</keyword>
<keyword evidence="5 6" id="KW-0472">Membrane</keyword>
<proteinExistence type="predicted"/>
<evidence type="ECO:0000256" key="6">
    <source>
        <dbReference type="SAM" id="Phobius"/>
    </source>
</evidence>
<accession>A0ABZ3FSS5</accession>
<feature type="transmembrane region" description="Helical" evidence="6">
    <location>
        <begin position="98"/>
        <end position="117"/>
    </location>
</feature>
<feature type="transmembrane region" description="Helical" evidence="6">
    <location>
        <begin position="224"/>
        <end position="242"/>
    </location>
</feature>
<evidence type="ECO:0000256" key="5">
    <source>
        <dbReference type="ARBA" id="ARBA00023136"/>
    </source>
</evidence>
<keyword evidence="2" id="KW-1003">Cell membrane</keyword>
<feature type="transmembrane region" description="Helical" evidence="6">
    <location>
        <begin position="149"/>
        <end position="170"/>
    </location>
</feature>
<keyword evidence="4 6" id="KW-1133">Transmembrane helix</keyword>
<dbReference type="EMBL" id="CP154795">
    <property type="protein sequence ID" value="XAN07819.1"/>
    <property type="molecule type" value="Genomic_DNA"/>
</dbReference>
<dbReference type="InterPro" id="IPR017039">
    <property type="entry name" value="Virul_fac_BrkB"/>
</dbReference>
<sequence length="447" mass="48179">MDVKKILAHPTVAHILRMNARFTNRLGMQFAGAVTYFSVLAMVPILMFAFAIAGMTLTEFRPDLLEGLKSSVTGLIQGAPGDVTDRIGDVIDEAVNNWRGIGLVGLLSLGYAGSGWVKNLKSAVRAQFRPAFDETEDKSNIVVETLKNMGILVLLLVAVGVTFGIASLATSMTGTVIGWLGLEAFPGIGFLTRIVSLLVSLLAGWLLFLFLYRILPEEPPRPRALMIGALIGSAILAILQYFTGALVGSFLGNPAAALFGPIIVLLLFFNLFARVILMVAAWIATDNQPAVAYKWTDADEPLLDREDVVTVEDHWPAAEEDRRRQRIEKADAKLARTETINKVKDTVPGLEADPGKEKEAMEEAIETRLDVAAEHAQDAPEERLEARARYSAVDGQTFFADADAPVARSVAANDARRSMVAGYLAGLGTGSGLGAIAAILLGRKHRP</sequence>
<dbReference type="RefSeq" id="WP_425309277.1">
    <property type="nucleotide sequence ID" value="NZ_CP154795.1"/>
</dbReference>
<keyword evidence="3 6" id="KW-0812">Transmembrane</keyword>
<evidence type="ECO:0000256" key="2">
    <source>
        <dbReference type="ARBA" id="ARBA00022475"/>
    </source>
</evidence>
<evidence type="ECO:0000313" key="7">
    <source>
        <dbReference type="EMBL" id="XAN07819.1"/>
    </source>
</evidence>
<feature type="transmembrane region" description="Helical" evidence="6">
    <location>
        <begin position="262"/>
        <end position="284"/>
    </location>
</feature>
<dbReference type="PANTHER" id="PTHR30213">
    <property type="entry name" value="INNER MEMBRANE PROTEIN YHJD"/>
    <property type="match status" value="1"/>
</dbReference>